<sequence length="381" mass="41489">MFGGYSKGGLELPTVIHISISRFLKSLPKKGEPLQFLVAMHVEGTGVTWQKNVTVDPLAEKRLLELTEDLYLWSINASFTKEEAEEKLSELGKTLHKEFIGSDGEAFLGMHDPTTILLNVDETIMNLPWELIGKNRPLSLKLPFGRLVTTRILPERERDALAEDSTLKILAIGNPTGDLYGGIREIEAIRELAGEYAGYRIEVKTLTGDSASKQAFLELARTGEYDIIHFAGHGDFSESSPKMSGIRFSDGMFTAAEVADIGWKSPPYIVFNSSCESGRSAGGKRLVSGKGSGNGMAAAFIAAGVTGYAGYFYPVTDTGAALMTKSFYTAMLELKNIGLAFMEARETAVWELEGTLDLAGYSAIFYGDAATGKRRDVYTKA</sequence>
<protein>
    <recommendedName>
        <fullName evidence="1">CHAT domain-containing protein</fullName>
    </recommendedName>
</protein>
<dbReference type="Proteomes" id="UP001519271">
    <property type="component" value="Unassembled WGS sequence"/>
</dbReference>
<evidence type="ECO:0000313" key="2">
    <source>
        <dbReference type="EMBL" id="MBP1917800.1"/>
    </source>
</evidence>
<comment type="caution">
    <text evidence="2">The sequence shown here is derived from an EMBL/GenBank/DDBJ whole genome shotgun (WGS) entry which is preliminary data.</text>
</comment>
<keyword evidence="3" id="KW-1185">Reference proteome</keyword>
<accession>A0ABS4FZT0</accession>
<gene>
    <name evidence="2" type="ORF">J2Z34_000263</name>
</gene>
<evidence type="ECO:0000259" key="1">
    <source>
        <dbReference type="Pfam" id="PF12770"/>
    </source>
</evidence>
<dbReference type="EMBL" id="JAGGKC010000001">
    <property type="protein sequence ID" value="MBP1917800.1"/>
    <property type="molecule type" value="Genomic_DNA"/>
</dbReference>
<feature type="domain" description="CHAT" evidence="1">
    <location>
        <begin position="91"/>
        <end position="347"/>
    </location>
</feature>
<proteinExistence type="predicted"/>
<organism evidence="2 3">
    <name type="scientific">Youngiibacter multivorans</name>
    <dbReference type="NCBI Taxonomy" id="937251"/>
    <lineage>
        <taxon>Bacteria</taxon>
        <taxon>Bacillati</taxon>
        <taxon>Bacillota</taxon>
        <taxon>Clostridia</taxon>
        <taxon>Eubacteriales</taxon>
        <taxon>Clostridiaceae</taxon>
        <taxon>Youngiibacter</taxon>
    </lineage>
</organism>
<reference evidence="2 3" key="1">
    <citation type="submission" date="2021-03" db="EMBL/GenBank/DDBJ databases">
        <title>Genomic Encyclopedia of Type Strains, Phase IV (KMG-IV): sequencing the most valuable type-strain genomes for metagenomic binning, comparative biology and taxonomic classification.</title>
        <authorList>
            <person name="Goeker M."/>
        </authorList>
    </citation>
    <scope>NUCLEOTIDE SEQUENCE [LARGE SCALE GENOMIC DNA]</scope>
    <source>
        <strain evidence="2 3">DSM 6139</strain>
    </source>
</reference>
<name>A0ABS4FZT0_9CLOT</name>
<dbReference type="Pfam" id="PF12770">
    <property type="entry name" value="CHAT"/>
    <property type="match status" value="1"/>
</dbReference>
<dbReference type="InterPro" id="IPR024983">
    <property type="entry name" value="CHAT_dom"/>
</dbReference>
<evidence type="ECO:0000313" key="3">
    <source>
        <dbReference type="Proteomes" id="UP001519271"/>
    </source>
</evidence>